<dbReference type="CDD" id="cd22911">
    <property type="entry name" value="HFD_H3"/>
    <property type="match status" value="1"/>
</dbReference>
<dbReference type="InterPro" id="IPR000164">
    <property type="entry name" value="Histone_H3/CENP-A"/>
</dbReference>
<dbReference type="SUPFAM" id="SSF47113">
    <property type="entry name" value="Histone-fold"/>
    <property type="match status" value="1"/>
</dbReference>
<comment type="similarity">
    <text evidence="5">Belongs to the histone H3 family.</text>
</comment>
<dbReference type="InterPro" id="IPR029071">
    <property type="entry name" value="Ubiquitin-like_domsf"/>
</dbReference>
<dbReference type="FunFam" id="3.10.20.90:FF:000014">
    <property type="entry name" value="Ubiquitin-60S ribosomal L40 fusion"/>
    <property type="match status" value="1"/>
</dbReference>
<accession>A0AAD3P5Y6</accession>
<sequence length="421" mass="48006">MARTKHVAQKKPVRRGRKTVAEESTLSPEASRSHRDMDAPESSATGERQNKKRRFRPGTVALREIRHYQKTWNLLIPAAPFIRTVKEISQFYSPDISRWTAEALVSLQEAAEDFIVHLFEDAMICAIHAKRVTLMKKDFELARRLGGKGRPWRTTILAIGFWKSFLLLKMQIFVKTLTGKTITLDVESSDTVENVKSKIHDKEGISPDQQRLIFAGKQLEDGRTLADYNIQKESTLHLVLRLRGGMQIFVKTLTGKTITLEVESSDTIENVKSKIHDKEGVQPDQQRLIFAGKQLEDGRTLADYNIQKEATLHLVLRLRGGMQIFVKTLTGKTITLEVESSDTIDNVKSKIQDKEGISSDQQRLIFAGKQLEDGRTLADYNIQKESTLHLVLRLRGGDEYLARLSIKNRKEFEEDEVKGRR</sequence>
<name>A0AAD3P5Y6_NEPGR</name>
<dbReference type="InterPro" id="IPR019954">
    <property type="entry name" value="Ubiquitin_CS"/>
</dbReference>
<dbReference type="GO" id="GO:0000786">
    <property type="term" value="C:nucleosome"/>
    <property type="evidence" value="ECO:0007669"/>
    <property type="project" value="UniProtKB-KW"/>
</dbReference>
<feature type="domain" description="Ubiquitin-like" evidence="16">
    <location>
        <begin position="246"/>
        <end position="321"/>
    </location>
</feature>
<dbReference type="Gene3D" id="1.10.20.10">
    <property type="entry name" value="Histone, subunit A"/>
    <property type="match status" value="1"/>
</dbReference>
<dbReference type="AlphaFoldDB" id="A0AAD3P5Y6"/>
<keyword evidence="12" id="KW-0539">Nucleus</keyword>
<dbReference type="GO" id="GO:0046982">
    <property type="term" value="F:protein heterodimerization activity"/>
    <property type="evidence" value="ECO:0007669"/>
    <property type="project" value="InterPro"/>
</dbReference>
<feature type="compositionally biased region" description="Basic residues" evidence="15">
    <location>
        <begin position="1"/>
        <end position="18"/>
    </location>
</feature>
<evidence type="ECO:0000256" key="8">
    <source>
        <dbReference type="ARBA" id="ARBA00022499"/>
    </source>
</evidence>
<dbReference type="InterPro" id="IPR007125">
    <property type="entry name" value="H2A/H2B/H3"/>
</dbReference>
<dbReference type="Pfam" id="PF00240">
    <property type="entry name" value="ubiquitin"/>
    <property type="match status" value="3"/>
</dbReference>
<evidence type="ECO:0000313" key="17">
    <source>
        <dbReference type="EMBL" id="GMH00431.1"/>
    </source>
</evidence>
<comment type="similarity">
    <text evidence="4">Belongs to the ubiquitin family.</text>
</comment>
<dbReference type="InterPro" id="IPR009072">
    <property type="entry name" value="Histone-fold"/>
</dbReference>
<evidence type="ECO:0000256" key="14">
    <source>
        <dbReference type="ARBA" id="ARBA00069010"/>
    </source>
</evidence>
<protein>
    <recommendedName>
        <fullName evidence="14">Polyubiquitin</fullName>
    </recommendedName>
</protein>
<dbReference type="GO" id="GO:0003729">
    <property type="term" value="F:mRNA binding"/>
    <property type="evidence" value="ECO:0007669"/>
    <property type="project" value="UniProtKB-ARBA"/>
</dbReference>
<evidence type="ECO:0000256" key="11">
    <source>
        <dbReference type="ARBA" id="ARBA00023125"/>
    </source>
</evidence>
<dbReference type="GO" id="GO:0003677">
    <property type="term" value="F:DNA binding"/>
    <property type="evidence" value="ECO:0007669"/>
    <property type="project" value="UniProtKB-KW"/>
</dbReference>
<dbReference type="InterPro" id="IPR050158">
    <property type="entry name" value="Ubiquitin_ubiquitin-like"/>
</dbReference>
<dbReference type="FunFam" id="1.10.20.10:FF:000085">
    <property type="entry name" value="Histone H3.2"/>
    <property type="match status" value="1"/>
</dbReference>
<dbReference type="PROSITE" id="PS00299">
    <property type="entry name" value="UBIQUITIN_1"/>
    <property type="match status" value="1"/>
</dbReference>
<dbReference type="Proteomes" id="UP001279734">
    <property type="component" value="Unassembled WGS sequence"/>
</dbReference>
<dbReference type="PANTHER" id="PTHR10666">
    <property type="entry name" value="UBIQUITIN"/>
    <property type="match status" value="1"/>
</dbReference>
<evidence type="ECO:0000256" key="13">
    <source>
        <dbReference type="ARBA" id="ARBA00023269"/>
    </source>
</evidence>
<evidence type="ECO:0000256" key="9">
    <source>
        <dbReference type="ARBA" id="ARBA00022737"/>
    </source>
</evidence>
<dbReference type="Pfam" id="PF00125">
    <property type="entry name" value="Histone"/>
    <property type="match status" value="1"/>
</dbReference>
<dbReference type="InterPro" id="IPR019956">
    <property type="entry name" value="Ubiquitin_dom"/>
</dbReference>
<dbReference type="GO" id="GO:0030527">
    <property type="term" value="F:structural constituent of chromatin"/>
    <property type="evidence" value="ECO:0007669"/>
    <property type="project" value="InterPro"/>
</dbReference>
<keyword evidence="11" id="KW-0238">DNA-binding</keyword>
<organism evidence="17 18">
    <name type="scientific">Nepenthes gracilis</name>
    <name type="common">Slender pitcher plant</name>
    <dbReference type="NCBI Taxonomy" id="150966"/>
    <lineage>
        <taxon>Eukaryota</taxon>
        <taxon>Viridiplantae</taxon>
        <taxon>Streptophyta</taxon>
        <taxon>Embryophyta</taxon>
        <taxon>Tracheophyta</taxon>
        <taxon>Spermatophyta</taxon>
        <taxon>Magnoliopsida</taxon>
        <taxon>eudicotyledons</taxon>
        <taxon>Gunneridae</taxon>
        <taxon>Pentapetalae</taxon>
        <taxon>Caryophyllales</taxon>
        <taxon>Nepenthaceae</taxon>
        <taxon>Nepenthes</taxon>
    </lineage>
</organism>
<comment type="caution">
    <text evidence="17">The sequence shown here is derived from an EMBL/GenBank/DDBJ whole genome shotgun (WGS) entry which is preliminary data.</text>
</comment>
<keyword evidence="8" id="KW-1017">Isopeptide bond</keyword>
<dbReference type="GO" id="GO:0005737">
    <property type="term" value="C:cytoplasm"/>
    <property type="evidence" value="ECO:0007669"/>
    <property type="project" value="UniProtKB-SubCell"/>
</dbReference>
<evidence type="ECO:0000256" key="10">
    <source>
        <dbReference type="ARBA" id="ARBA00022990"/>
    </source>
</evidence>
<dbReference type="CDD" id="cd01803">
    <property type="entry name" value="Ubl_ubiquitin"/>
    <property type="match status" value="3"/>
</dbReference>
<evidence type="ECO:0000256" key="3">
    <source>
        <dbReference type="ARBA" id="ARBA00004496"/>
    </source>
</evidence>
<keyword evidence="13" id="KW-0544">Nucleosome core</keyword>
<dbReference type="FunFam" id="3.10.20.90:FF:000016">
    <property type="entry name" value="Polyubiquitin 3"/>
    <property type="match status" value="1"/>
</dbReference>
<gene>
    <name evidence="17" type="ORF">Nepgr_002270</name>
</gene>
<evidence type="ECO:0000256" key="12">
    <source>
        <dbReference type="ARBA" id="ARBA00023242"/>
    </source>
</evidence>
<feature type="domain" description="Ubiquitin-like" evidence="16">
    <location>
        <begin position="170"/>
        <end position="245"/>
    </location>
</feature>
<dbReference type="PROSITE" id="PS50053">
    <property type="entry name" value="UBIQUITIN_2"/>
    <property type="match status" value="3"/>
</dbReference>
<reference evidence="17" key="1">
    <citation type="submission" date="2023-05" db="EMBL/GenBank/DDBJ databases">
        <title>Nepenthes gracilis genome sequencing.</title>
        <authorList>
            <person name="Fukushima K."/>
        </authorList>
    </citation>
    <scope>NUCLEOTIDE SEQUENCE</scope>
    <source>
        <strain evidence="17">SING2019-196</strain>
    </source>
</reference>
<dbReference type="Gene3D" id="3.10.20.90">
    <property type="entry name" value="Phosphatidylinositol 3-kinase Catalytic Subunit, Chain A, domain 1"/>
    <property type="match status" value="3"/>
</dbReference>
<keyword evidence="18" id="KW-1185">Reference proteome</keyword>
<keyword evidence="10" id="KW-0007">Acetylation</keyword>
<dbReference type="PRINTS" id="PR00348">
    <property type="entry name" value="UBIQUITIN"/>
</dbReference>
<dbReference type="InterPro" id="IPR000626">
    <property type="entry name" value="Ubiquitin-like_dom"/>
</dbReference>
<evidence type="ECO:0000256" key="4">
    <source>
        <dbReference type="ARBA" id="ARBA00008430"/>
    </source>
</evidence>
<keyword evidence="9" id="KW-0677">Repeat</keyword>
<evidence type="ECO:0000313" key="18">
    <source>
        <dbReference type="Proteomes" id="UP001279734"/>
    </source>
</evidence>
<feature type="domain" description="Ubiquitin-like" evidence="16">
    <location>
        <begin position="322"/>
        <end position="397"/>
    </location>
</feature>
<dbReference type="SMART" id="SM00428">
    <property type="entry name" value="H3"/>
    <property type="match status" value="1"/>
</dbReference>
<comment type="subcellular location">
    <subcellularLocation>
        <location evidence="2">Chromosome</location>
    </subcellularLocation>
    <subcellularLocation>
        <location evidence="3">Cytoplasm</location>
    </subcellularLocation>
    <subcellularLocation>
        <location evidence="1">Nucleus</location>
    </subcellularLocation>
</comment>
<dbReference type="GO" id="GO:0005634">
    <property type="term" value="C:nucleus"/>
    <property type="evidence" value="ECO:0007669"/>
    <property type="project" value="UniProtKB-SubCell"/>
</dbReference>
<evidence type="ECO:0000256" key="7">
    <source>
        <dbReference type="ARBA" id="ARBA00022490"/>
    </source>
</evidence>
<evidence type="ECO:0000256" key="1">
    <source>
        <dbReference type="ARBA" id="ARBA00004123"/>
    </source>
</evidence>
<dbReference type="SUPFAM" id="SSF54236">
    <property type="entry name" value="Ubiquitin-like"/>
    <property type="match status" value="3"/>
</dbReference>
<keyword evidence="7" id="KW-0963">Cytoplasm</keyword>
<evidence type="ECO:0000256" key="15">
    <source>
        <dbReference type="SAM" id="MobiDB-lite"/>
    </source>
</evidence>
<dbReference type="EMBL" id="BSYO01000002">
    <property type="protein sequence ID" value="GMH00431.1"/>
    <property type="molecule type" value="Genomic_DNA"/>
</dbReference>
<evidence type="ECO:0000256" key="6">
    <source>
        <dbReference type="ARBA" id="ARBA00022454"/>
    </source>
</evidence>
<feature type="region of interest" description="Disordered" evidence="15">
    <location>
        <begin position="1"/>
        <end position="56"/>
    </location>
</feature>
<proteinExistence type="inferred from homology"/>
<dbReference type="FunFam" id="3.10.20.90:FF:000011">
    <property type="entry name" value="Polyubiquitin Ubiquitin"/>
    <property type="match status" value="1"/>
</dbReference>
<evidence type="ECO:0000256" key="2">
    <source>
        <dbReference type="ARBA" id="ARBA00004286"/>
    </source>
</evidence>
<dbReference type="SMART" id="SM00213">
    <property type="entry name" value="UBQ"/>
    <property type="match status" value="3"/>
</dbReference>
<evidence type="ECO:0000259" key="16">
    <source>
        <dbReference type="PROSITE" id="PS50053"/>
    </source>
</evidence>
<keyword evidence="6" id="KW-0158">Chromosome</keyword>
<evidence type="ECO:0000256" key="5">
    <source>
        <dbReference type="ARBA" id="ARBA00010343"/>
    </source>
</evidence>